<gene>
    <name evidence="2" type="ORF">Prubr_72780</name>
</gene>
<evidence type="ECO:0000313" key="3">
    <source>
        <dbReference type="Proteomes" id="UP000680866"/>
    </source>
</evidence>
<proteinExistence type="predicted"/>
<feature type="region of interest" description="Disordered" evidence="1">
    <location>
        <begin position="1"/>
        <end position="32"/>
    </location>
</feature>
<name>A0A810NAL0_9ACTN</name>
<dbReference type="KEGG" id="pry:Prubr_72780"/>
<reference evidence="2" key="1">
    <citation type="submission" date="2020-08" db="EMBL/GenBank/DDBJ databases">
        <title>Whole genome shotgun sequence of Polymorphospora rubra NBRC 101157.</title>
        <authorList>
            <person name="Komaki H."/>
            <person name="Tamura T."/>
        </authorList>
    </citation>
    <scope>NUCLEOTIDE SEQUENCE</scope>
    <source>
        <strain evidence="2">NBRC 101157</strain>
    </source>
</reference>
<dbReference type="AlphaFoldDB" id="A0A810NAL0"/>
<evidence type="ECO:0000313" key="2">
    <source>
        <dbReference type="EMBL" id="BCJ70257.1"/>
    </source>
</evidence>
<protein>
    <submittedName>
        <fullName evidence="2">Uncharacterized protein</fullName>
    </submittedName>
</protein>
<evidence type="ECO:0000256" key="1">
    <source>
        <dbReference type="SAM" id="MobiDB-lite"/>
    </source>
</evidence>
<dbReference type="EMBL" id="AP023359">
    <property type="protein sequence ID" value="BCJ70257.1"/>
    <property type="molecule type" value="Genomic_DNA"/>
</dbReference>
<keyword evidence="3" id="KW-1185">Reference proteome</keyword>
<accession>A0A810NAL0</accession>
<organism evidence="2 3">
    <name type="scientific">Polymorphospora rubra</name>
    <dbReference type="NCBI Taxonomy" id="338584"/>
    <lineage>
        <taxon>Bacteria</taxon>
        <taxon>Bacillati</taxon>
        <taxon>Actinomycetota</taxon>
        <taxon>Actinomycetes</taxon>
        <taxon>Micromonosporales</taxon>
        <taxon>Micromonosporaceae</taxon>
        <taxon>Polymorphospora</taxon>
    </lineage>
</organism>
<feature type="region of interest" description="Disordered" evidence="1">
    <location>
        <begin position="97"/>
        <end position="116"/>
    </location>
</feature>
<dbReference type="Proteomes" id="UP000680866">
    <property type="component" value="Chromosome"/>
</dbReference>
<sequence>MTIAVPSPAEAPTRWAGHRRRTAGHPTPGTAKNLQTRTIAFLEIAFLRLRFIDVSFGSRARTYRATSPAACGQFGGVRAAITAWEILMRRTEATTPAPAIDSCGRRTGGAVATDTA</sequence>